<reference evidence="3 4" key="1">
    <citation type="submission" date="2016-02" db="EMBL/GenBank/DDBJ databases">
        <title>Draft genome sequence of Polaribacter atrinae KACC17473.</title>
        <authorList>
            <person name="Shin S.-K."/>
            <person name="Yi H."/>
        </authorList>
    </citation>
    <scope>NUCLEOTIDE SEQUENCE [LARGE SCALE GENOMIC DNA]</scope>
    <source>
        <strain evidence="3 4">KACC 17473</strain>
    </source>
</reference>
<dbReference type="Gene3D" id="2.60.120.1440">
    <property type="match status" value="1"/>
</dbReference>
<evidence type="ECO:0000259" key="1">
    <source>
        <dbReference type="Pfam" id="PF04773"/>
    </source>
</evidence>
<dbReference type="Pfam" id="PF16344">
    <property type="entry name" value="FecR_C"/>
    <property type="match status" value="1"/>
</dbReference>
<dbReference type="OrthoDB" id="651134at2"/>
<feature type="domain" description="Protein FecR C-terminal" evidence="2">
    <location>
        <begin position="298"/>
        <end position="367"/>
    </location>
</feature>
<dbReference type="RefSeq" id="WP_068447005.1">
    <property type="nucleotide sequence ID" value="NZ_CANKUV010000001.1"/>
</dbReference>
<name>A0A176TFR0_9FLAO</name>
<dbReference type="GO" id="GO:0016989">
    <property type="term" value="F:sigma factor antagonist activity"/>
    <property type="evidence" value="ECO:0007669"/>
    <property type="project" value="TreeGrafter"/>
</dbReference>
<dbReference type="InterPro" id="IPR032508">
    <property type="entry name" value="FecR_C"/>
</dbReference>
<dbReference type="FunFam" id="2.60.120.1440:FF:000001">
    <property type="entry name" value="Putative anti-sigma factor"/>
    <property type="match status" value="1"/>
</dbReference>
<dbReference type="Proteomes" id="UP000076923">
    <property type="component" value="Unassembled WGS sequence"/>
</dbReference>
<dbReference type="InterPro" id="IPR012373">
    <property type="entry name" value="Ferrdict_sens_TM"/>
</dbReference>
<dbReference type="Gene3D" id="3.55.50.30">
    <property type="match status" value="1"/>
</dbReference>
<evidence type="ECO:0008006" key="5">
    <source>
        <dbReference type="Google" id="ProtNLM"/>
    </source>
</evidence>
<dbReference type="EMBL" id="LVWE01000001">
    <property type="protein sequence ID" value="OAD46757.1"/>
    <property type="molecule type" value="Genomic_DNA"/>
</dbReference>
<evidence type="ECO:0000313" key="3">
    <source>
        <dbReference type="EMBL" id="OAD46757.1"/>
    </source>
</evidence>
<comment type="caution">
    <text evidence="3">The sequence shown here is derived from an EMBL/GenBank/DDBJ whole genome shotgun (WGS) entry which is preliminary data.</text>
</comment>
<feature type="domain" description="FecR protein" evidence="1">
    <location>
        <begin position="165"/>
        <end position="254"/>
    </location>
</feature>
<dbReference type="PANTHER" id="PTHR30273">
    <property type="entry name" value="PERIPLASMIC SIGNAL SENSOR AND SIGMA FACTOR ACTIVATOR FECR-RELATED"/>
    <property type="match status" value="1"/>
</dbReference>
<proteinExistence type="predicted"/>
<protein>
    <recommendedName>
        <fullName evidence="5">Iron dicitrate transport regulator FecR</fullName>
    </recommendedName>
</protein>
<accession>A0A176TFR0</accession>
<keyword evidence="4" id="KW-1185">Reference proteome</keyword>
<dbReference type="STRING" id="1333662.LPB303_00440"/>
<dbReference type="PANTHER" id="PTHR30273:SF2">
    <property type="entry name" value="PROTEIN FECR"/>
    <property type="match status" value="1"/>
</dbReference>
<organism evidence="3 4">
    <name type="scientific">Polaribacter atrinae</name>
    <dbReference type="NCBI Taxonomy" id="1333662"/>
    <lineage>
        <taxon>Bacteria</taxon>
        <taxon>Pseudomonadati</taxon>
        <taxon>Bacteroidota</taxon>
        <taxon>Flavobacteriia</taxon>
        <taxon>Flavobacteriales</taxon>
        <taxon>Flavobacteriaceae</taxon>
    </lineage>
</organism>
<dbReference type="PIRSF" id="PIRSF018266">
    <property type="entry name" value="FecR"/>
    <property type="match status" value="1"/>
</dbReference>
<gene>
    <name evidence="3" type="ORF">LPB303_00440</name>
</gene>
<dbReference type="InterPro" id="IPR006860">
    <property type="entry name" value="FecR"/>
</dbReference>
<dbReference type="AlphaFoldDB" id="A0A176TFR0"/>
<sequence length="370" mass="42467">MVSKLITKYLNNEASEKEVALIFKWIEASSSNKKEFIALKKTWALTSVSEHTPKKDWQEVQKKIRKTKPLQYKNWLKYAAAIIVFISIGKFYWDSSNVNNKQIEENSIVLLTEDKDNSIKIKYDQENILSSSGKVIAEHNKDEIIYKKASTTSPTIYHTLNIPLGKTFKVKLSDRTTVHLNSGTTFKYPKQFSTDGNRLVYLQGEAFFEVEKDANRPFIVNIDDVDVKVLGTKFNVSAYSNTTNYSCVLVEGSVDVSNANYNSLLIPNEKASWNSLSQQFKIEKVDTNLYTSWIHGEYILEASHFSEISKKLERAFNVKIINNNKLLESQEFSGTINFKTSTIENILDLLKFDTYFEYTIKDNQIIISSN</sequence>
<dbReference type="Pfam" id="PF04773">
    <property type="entry name" value="FecR"/>
    <property type="match status" value="1"/>
</dbReference>
<evidence type="ECO:0000313" key="4">
    <source>
        <dbReference type="Proteomes" id="UP000076923"/>
    </source>
</evidence>
<evidence type="ECO:0000259" key="2">
    <source>
        <dbReference type="Pfam" id="PF16344"/>
    </source>
</evidence>